<dbReference type="EMBL" id="BCMS01000001">
    <property type="protein sequence ID" value="GAQ20085.1"/>
    <property type="molecule type" value="Genomic_DNA"/>
</dbReference>
<keyword evidence="2" id="KW-1185">Reference proteome</keyword>
<reference evidence="2" key="1">
    <citation type="submission" date="2015-11" db="EMBL/GenBank/DDBJ databases">
        <title>Draft Genome Sequence of the Radioresistant Bacterium Deinococcus grandis, Isolated from Freshwater Fish in Japan.</title>
        <authorList>
            <person name="Satoh K."/>
            <person name="Onodera T."/>
            <person name="Omoso K."/>
            <person name="Takeda-Yano K."/>
            <person name="Katayama T."/>
            <person name="Oono Y."/>
            <person name="Narumi I."/>
        </authorList>
    </citation>
    <scope>NUCLEOTIDE SEQUENCE [LARGE SCALE GENOMIC DNA]</scope>
    <source>
        <strain evidence="2">ATCC 43672</strain>
    </source>
</reference>
<accession>A0A124BR48</accession>
<comment type="caution">
    <text evidence="1">The sequence shown here is derived from an EMBL/GenBank/DDBJ whole genome shotgun (WGS) entry which is preliminary data.</text>
</comment>
<sequence>MTMGLNPNSCVAKNYCQAETRMSIEAISSKMGISVSDWEKSPDGAYLKYNKDFNDDLNMQVHVSSISGNKLIFMGQSQEGYQRQH</sequence>
<evidence type="ECO:0000313" key="1">
    <source>
        <dbReference type="EMBL" id="GAQ20085.1"/>
    </source>
</evidence>
<evidence type="ECO:0000313" key="2">
    <source>
        <dbReference type="Proteomes" id="UP000056209"/>
    </source>
</evidence>
<organism evidence="1 2">
    <name type="scientific">Deinococcus grandis</name>
    <dbReference type="NCBI Taxonomy" id="57498"/>
    <lineage>
        <taxon>Bacteria</taxon>
        <taxon>Thermotogati</taxon>
        <taxon>Deinococcota</taxon>
        <taxon>Deinococci</taxon>
        <taxon>Deinococcales</taxon>
        <taxon>Deinococcaceae</taxon>
        <taxon>Deinococcus</taxon>
    </lineage>
</organism>
<dbReference type="AlphaFoldDB" id="A0A124BR48"/>
<proteinExistence type="predicted"/>
<name>A0A124BR48_9DEIO</name>
<dbReference type="Proteomes" id="UP000056209">
    <property type="component" value="Unassembled WGS sequence"/>
</dbReference>
<protein>
    <submittedName>
        <fullName evidence="1">Transcription termination/antitermination protein NusA</fullName>
    </submittedName>
</protein>
<gene>
    <name evidence="1" type="ORF">DEIGR_100112</name>
</gene>